<organism evidence="15 16">
    <name type="scientific">Aquatica leii</name>
    <dbReference type="NCBI Taxonomy" id="1421715"/>
    <lineage>
        <taxon>Eukaryota</taxon>
        <taxon>Metazoa</taxon>
        <taxon>Ecdysozoa</taxon>
        <taxon>Arthropoda</taxon>
        <taxon>Hexapoda</taxon>
        <taxon>Insecta</taxon>
        <taxon>Pterygota</taxon>
        <taxon>Neoptera</taxon>
        <taxon>Endopterygota</taxon>
        <taxon>Coleoptera</taxon>
        <taxon>Polyphaga</taxon>
        <taxon>Elateriformia</taxon>
        <taxon>Elateroidea</taxon>
        <taxon>Lampyridae</taxon>
        <taxon>Luciolinae</taxon>
        <taxon>Aquatica</taxon>
    </lineage>
</organism>
<evidence type="ECO:0000256" key="3">
    <source>
        <dbReference type="ARBA" id="ARBA00008919"/>
    </source>
</evidence>
<comment type="similarity">
    <text evidence="3 12">Belongs to the glycosyltransferase 10 family.</text>
</comment>
<name>A0AAN7NWR1_9COLE</name>
<dbReference type="AlphaFoldDB" id="A0AAN7NWR1"/>
<dbReference type="EC" id="2.4.1.-" evidence="12"/>
<evidence type="ECO:0000259" key="14">
    <source>
        <dbReference type="Pfam" id="PF17039"/>
    </source>
</evidence>
<evidence type="ECO:0000256" key="5">
    <source>
        <dbReference type="ARBA" id="ARBA00022679"/>
    </source>
</evidence>
<sequence>MFVLLYTVIPVIKILPMSIKKFRRLKILLAAVTICIIINIYAELSYRSYIPLEIDDSLNDHGKWRKLSQDQIHNLSNLGRILFLDETPQVAVPQTTVYKILVWKFGEFLTTRHIRNPSNPLQDCSVQNCVITYKDADIKTADLVVFLLHRIQNIKEIPARTAGSSQIWTFLTDESPYNTFLYRVNNTVDFYNGMFNWSMSYRLVSDIPVPYGRTVPLKNKMDKFNVADWNKSKKQDVLVAIVISNCSEKRLMYIKELSKYVRVDAYGGCGTLQCPGHFHTDCKIISDYKFYLSFENTECDEYITEKVWWSGYHKKAIPVIMGGSKLSLQQSLPPNSYIDVNDFALPKDLASYLLYLNSSLNEMENFFKWKRDFEVLNEHGYFHSLSVHYCRICEALNYNSKKTKIYNNLNDFISLNSSGSFVSVCYYLDLTFTTFILIV</sequence>
<dbReference type="EMBL" id="JARPUR010000006">
    <property type="protein sequence ID" value="KAK4874450.1"/>
    <property type="molecule type" value="Genomic_DNA"/>
</dbReference>
<keyword evidence="4 12" id="KW-0328">Glycosyltransferase</keyword>
<proteinExistence type="inferred from homology"/>
<comment type="caution">
    <text evidence="15">The sequence shown here is derived from an EMBL/GenBank/DDBJ whole genome shotgun (WGS) entry which is preliminary data.</text>
</comment>
<dbReference type="Pfam" id="PF00852">
    <property type="entry name" value="Glyco_transf_10"/>
    <property type="match status" value="1"/>
</dbReference>
<dbReference type="Proteomes" id="UP001353858">
    <property type="component" value="Unassembled WGS sequence"/>
</dbReference>
<evidence type="ECO:0000313" key="15">
    <source>
        <dbReference type="EMBL" id="KAK4874450.1"/>
    </source>
</evidence>
<dbReference type="PANTHER" id="PTHR48438">
    <property type="entry name" value="ALPHA-(1,3)-FUCOSYLTRANSFERASE C-RELATED"/>
    <property type="match status" value="1"/>
</dbReference>
<evidence type="ECO:0000256" key="8">
    <source>
        <dbReference type="ARBA" id="ARBA00022989"/>
    </source>
</evidence>
<evidence type="ECO:0000256" key="12">
    <source>
        <dbReference type="RuleBase" id="RU003832"/>
    </source>
</evidence>
<dbReference type="SUPFAM" id="SSF53756">
    <property type="entry name" value="UDP-Glycosyltransferase/glycogen phosphorylase"/>
    <property type="match status" value="1"/>
</dbReference>
<evidence type="ECO:0000256" key="9">
    <source>
        <dbReference type="ARBA" id="ARBA00023034"/>
    </source>
</evidence>
<dbReference type="InterPro" id="IPR038577">
    <property type="entry name" value="GT10-like_C_sf"/>
</dbReference>
<evidence type="ECO:0000259" key="13">
    <source>
        <dbReference type="Pfam" id="PF00852"/>
    </source>
</evidence>
<evidence type="ECO:0000313" key="16">
    <source>
        <dbReference type="Proteomes" id="UP001353858"/>
    </source>
</evidence>
<dbReference type="InterPro" id="IPR055270">
    <property type="entry name" value="Glyco_tran_10_C"/>
</dbReference>
<dbReference type="GO" id="GO:0032580">
    <property type="term" value="C:Golgi cisterna membrane"/>
    <property type="evidence" value="ECO:0007669"/>
    <property type="project" value="UniProtKB-SubCell"/>
</dbReference>
<evidence type="ECO:0000256" key="10">
    <source>
        <dbReference type="ARBA" id="ARBA00023136"/>
    </source>
</evidence>
<evidence type="ECO:0000256" key="11">
    <source>
        <dbReference type="ARBA" id="ARBA00023180"/>
    </source>
</evidence>
<evidence type="ECO:0000256" key="6">
    <source>
        <dbReference type="ARBA" id="ARBA00022692"/>
    </source>
</evidence>
<dbReference type="InterPro" id="IPR031481">
    <property type="entry name" value="Glyco_tran_10_N"/>
</dbReference>
<keyword evidence="6 12" id="KW-0812">Transmembrane</keyword>
<dbReference type="Pfam" id="PF17039">
    <property type="entry name" value="Glyco_tran_10_N"/>
    <property type="match status" value="1"/>
</dbReference>
<protein>
    <recommendedName>
        <fullName evidence="12">Fucosyltransferase</fullName>
        <ecNumber evidence="12">2.4.1.-</ecNumber>
    </recommendedName>
</protein>
<dbReference type="PANTHER" id="PTHR48438:SF1">
    <property type="entry name" value="ALPHA-(1,3)-FUCOSYLTRANSFERASE C-RELATED"/>
    <property type="match status" value="1"/>
</dbReference>
<evidence type="ECO:0000256" key="4">
    <source>
        <dbReference type="ARBA" id="ARBA00022676"/>
    </source>
</evidence>
<accession>A0AAN7NWR1</accession>
<keyword evidence="9 12" id="KW-0333">Golgi apparatus</keyword>
<comment type="subcellular location">
    <subcellularLocation>
        <location evidence="1 12">Golgi apparatus</location>
        <location evidence="1 12">Golgi stack membrane</location>
        <topology evidence="1 12">Single-pass type II membrane protein</topology>
    </subcellularLocation>
</comment>
<evidence type="ECO:0000256" key="2">
    <source>
        <dbReference type="ARBA" id="ARBA00004922"/>
    </source>
</evidence>
<keyword evidence="8 12" id="KW-1133">Transmembrane helix</keyword>
<feature type="domain" description="Fucosyltransferase N-terminal" evidence="14">
    <location>
        <begin position="99"/>
        <end position="212"/>
    </location>
</feature>
<gene>
    <name evidence="15" type="ORF">RN001_013810</name>
</gene>
<feature type="domain" description="Fucosyltransferase C-terminal" evidence="13">
    <location>
        <begin position="234"/>
        <end position="411"/>
    </location>
</feature>
<dbReference type="Gene3D" id="3.40.50.11660">
    <property type="entry name" value="Glycosyl transferase family 10, C-terminal domain"/>
    <property type="match status" value="1"/>
</dbReference>
<evidence type="ECO:0000256" key="1">
    <source>
        <dbReference type="ARBA" id="ARBA00004447"/>
    </source>
</evidence>
<dbReference type="GO" id="GO:0008417">
    <property type="term" value="F:fucosyltransferase activity"/>
    <property type="evidence" value="ECO:0007669"/>
    <property type="project" value="InterPro"/>
</dbReference>
<evidence type="ECO:0000256" key="7">
    <source>
        <dbReference type="ARBA" id="ARBA00022968"/>
    </source>
</evidence>
<keyword evidence="16" id="KW-1185">Reference proteome</keyword>
<keyword evidence="11" id="KW-0325">Glycoprotein</keyword>
<keyword evidence="10 12" id="KW-0472">Membrane</keyword>
<dbReference type="InterPro" id="IPR001503">
    <property type="entry name" value="Glyco_trans_10"/>
</dbReference>
<feature type="transmembrane region" description="Helical" evidence="12">
    <location>
        <begin position="25"/>
        <end position="42"/>
    </location>
</feature>
<keyword evidence="7" id="KW-0735">Signal-anchor</keyword>
<comment type="pathway">
    <text evidence="2">Protein modification; protein glycosylation.</text>
</comment>
<keyword evidence="5 12" id="KW-0808">Transferase</keyword>
<reference evidence="16" key="1">
    <citation type="submission" date="2023-01" db="EMBL/GenBank/DDBJ databases">
        <title>Key to firefly adult light organ development and bioluminescence: homeobox transcription factors regulate luciferase expression and transportation to peroxisome.</title>
        <authorList>
            <person name="Fu X."/>
        </authorList>
    </citation>
    <scope>NUCLEOTIDE SEQUENCE [LARGE SCALE GENOMIC DNA]</scope>
</reference>
<dbReference type="FunFam" id="3.40.50.11660:FF:000004">
    <property type="entry name" value="Glycoprotein 3-alpha-L-fucosyltransferase A"/>
    <property type="match status" value="1"/>
</dbReference>